<dbReference type="InterPro" id="IPR036264">
    <property type="entry name" value="Bact_exopeptidase_dim_dom"/>
</dbReference>
<accession>A0A8A3S646</accession>
<dbReference type="PIRSF" id="PIRSF005962">
    <property type="entry name" value="Pept_M20D_amidohydro"/>
    <property type="match status" value="1"/>
</dbReference>
<dbReference type="InterPro" id="IPR017439">
    <property type="entry name" value="Amidohydrolase"/>
</dbReference>
<dbReference type="Pfam" id="PF07687">
    <property type="entry name" value="M20_dimer"/>
    <property type="match status" value="1"/>
</dbReference>
<evidence type="ECO:0000313" key="3">
    <source>
        <dbReference type="EMBL" id="QSZ67170.1"/>
    </source>
</evidence>
<gene>
    <name evidence="3" type="ORF">RJ40_06495</name>
</gene>
<evidence type="ECO:0000313" key="4">
    <source>
        <dbReference type="Proteomes" id="UP001042704"/>
    </source>
</evidence>
<dbReference type="Gene3D" id="3.30.70.360">
    <property type="match status" value="1"/>
</dbReference>
<feature type="binding site" evidence="1">
    <location>
        <position position="106"/>
    </location>
    <ligand>
        <name>Mn(2+)</name>
        <dbReference type="ChEBI" id="CHEBI:29035"/>
        <label>2</label>
    </ligand>
</feature>
<feature type="binding site" evidence="1">
    <location>
        <position position="373"/>
    </location>
    <ligand>
        <name>Mn(2+)</name>
        <dbReference type="ChEBI" id="CHEBI:29035"/>
        <label>2</label>
    </ligand>
</feature>
<comment type="cofactor">
    <cofactor evidence="1">
        <name>Mn(2+)</name>
        <dbReference type="ChEBI" id="CHEBI:29035"/>
    </cofactor>
    <text evidence="1">The Mn(2+) ion enhances activity.</text>
</comment>
<keyword evidence="4" id="KW-1185">Reference proteome</keyword>
<dbReference type="AlphaFoldDB" id="A0A8A3S646"/>
<feature type="binding site" evidence="1">
    <location>
        <position position="169"/>
    </location>
    <ligand>
        <name>Mn(2+)</name>
        <dbReference type="ChEBI" id="CHEBI:29035"/>
        <label>2</label>
    </ligand>
</feature>
<evidence type="ECO:0000259" key="2">
    <source>
        <dbReference type="Pfam" id="PF07687"/>
    </source>
</evidence>
<dbReference type="GeneID" id="76423996"/>
<name>A0A8A3S646_9EURY</name>
<proteinExistence type="predicted"/>
<dbReference type="Proteomes" id="UP001042704">
    <property type="component" value="Chromosome"/>
</dbReference>
<reference evidence="3" key="1">
    <citation type="journal article" date="2001" name="Int. J. Syst. Evol. Microbiol.">
        <title>Methanofollis aquaemaris sp. nov., a methanogen isolated from an aquaculture fish pond.</title>
        <authorList>
            <person name="Lai M.C."/>
            <person name="Chen S.C."/>
        </authorList>
    </citation>
    <scope>NUCLEOTIDE SEQUENCE</scope>
    <source>
        <strain evidence="3">N2F9704</strain>
    </source>
</reference>
<dbReference type="SUPFAM" id="SSF55031">
    <property type="entry name" value="Bacterial exopeptidase dimerisation domain"/>
    <property type="match status" value="1"/>
</dbReference>
<dbReference type="Pfam" id="PF01546">
    <property type="entry name" value="Peptidase_M20"/>
    <property type="match status" value="1"/>
</dbReference>
<feature type="binding site" evidence="1">
    <location>
        <position position="108"/>
    </location>
    <ligand>
        <name>Mn(2+)</name>
        <dbReference type="ChEBI" id="CHEBI:29035"/>
        <label>2</label>
    </ligand>
</feature>
<dbReference type="RefSeq" id="WP_265582544.1">
    <property type="nucleotide sequence ID" value="NZ_CP036172.1"/>
</dbReference>
<dbReference type="PANTHER" id="PTHR11014:SF63">
    <property type="entry name" value="METALLOPEPTIDASE, PUTATIVE (AFU_ORTHOLOGUE AFUA_6G09600)-RELATED"/>
    <property type="match status" value="1"/>
</dbReference>
<dbReference type="GO" id="GO:0046872">
    <property type="term" value="F:metal ion binding"/>
    <property type="evidence" value="ECO:0007669"/>
    <property type="project" value="UniProtKB-KW"/>
</dbReference>
<dbReference type="KEGG" id="maqe:RJ40_06495"/>
<organism evidence="3 4">
    <name type="scientific">Methanofollis aquaemaris</name>
    <dbReference type="NCBI Taxonomy" id="126734"/>
    <lineage>
        <taxon>Archaea</taxon>
        <taxon>Methanobacteriati</taxon>
        <taxon>Methanobacteriota</taxon>
        <taxon>Stenosarchaea group</taxon>
        <taxon>Methanomicrobia</taxon>
        <taxon>Methanomicrobiales</taxon>
        <taxon>Methanomicrobiaceae</taxon>
        <taxon>Methanofollis</taxon>
    </lineage>
</organism>
<dbReference type="SUPFAM" id="SSF53187">
    <property type="entry name" value="Zn-dependent exopeptidases"/>
    <property type="match status" value="1"/>
</dbReference>
<reference evidence="3" key="2">
    <citation type="submission" date="2019-02" db="EMBL/GenBank/DDBJ databases">
        <authorList>
            <person name="Chen S.-C."/>
            <person name="Chien H.-H."/>
            <person name="Lai M.-C."/>
        </authorList>
    </citation>
    <scope>NUCLEOTIDE SEQUENCE</scope>
    <source>
        <strain evidence="3">N2F9704</strain>
    </source>
</reference>
<sequence>MREAVRTEIDDLISRKLPALVALYQDFHAEPELSGDEVRTAEQLAEELEAAGLTVTREIGGQGVVGVFENGPGPVVMLRADMDALPVQEETGLPYASRCPGVMHACGHDLNMTALVGAAGVLAGVRKAWSGTLLFVGQPAEERVAGARAMLRDGLFTRFPRPMCAVAVHAGPDIPSGMVGTRSGVLSAGGESIDITVKGVGGHAAHPDQAKDTVVIAAETVLALQTIRSREIDPNQFFVLTVAAVHGGSKHNTIPDEVMMKANLRYHHEAVREQGLEAVRRITTGIARTAGVPENLMPVVTVIDESVPPLVTDAGLTNRCTATVEEILGEGNVIEILPLPGSEDFAVYGREGVPLVYFRVGTMTGGQPGPYLHSSRFAPDQAAAIRNATLVLVASALACTGKE</sequence>
<feature type="binding site" evidence="1">
    <location>
        <position position="142"/>
    </location>
    <ligand>
        <name>Mn(2+)</name>
        <dbReference type="ChEBI" id="CHEBI:29035"/>
        <label>2</label>
    </ligand>
</feature>
<protein>
    <submittedName>
        <fullName evidence="3">Amidohydrolase</fullName>
    </submittedName>
</protein>
<dbReference type="NCBIfam" id="TIGR01891">
    <property type="entry name" value="amidohydrolases"/>
    <property type="match status" value="1"/>
</dbReference>
<dbReference type="Gene3D" id="3.40.630.10">
    <property type="entry name" value="Zn peptidases"/>
    <property type="match status" value="1"/>
</dbReference>
<dbReference type="InterPro" id="IPR011650">
    <property type="entry name" value="Peptidase_M20_dimer"/>
</dbReference>
<feature type="domain" description="Peptidase M20 dimerisation" evidence="2">
    <location>
        <begin position="192"/>
        <end position="282"/>
    </location>
</feature>
<keyword evidence="1" id="KW-0464">Manganese</keyword>
<keyword evidence="1" id="KW-0479">Metal-binding</keyword>
<dbReference type="EMBL" id="CP036172">
    <property type="protein sequence ID" value="QSZ67170.1"/>
    <property type="molecule type" value="Genomic_DNA"/>
</dbReference>
<dbReference type="GO" id="GO:0016787">
    <property type="term" value="F:hydrolase activity"/>
    <property type="evidence" value="ECO:0007669"/>
    <property type="project" value="InterPro"/>
</dbReference>
<dbReference type="PANTHER" id="PTHR11014">
    <property type="entry name" value="PEPTIDASE M20 FAMILY MEMBER"/>
    <property type="match status" value="1"/>
</dbReference>
<dbReference type="InterPro" id="IPR002933">
    <property type="entry name" value="Peptidase_M20"/>
</dbReference>
<evidence type="ECO:0000256" key="1">
    <source>
        <dbReference type="PIRSR" id="PIRSR005962-1"/>
    </source>
</evidence>